<sequence>MYADTINTLRQKHNLPPYTSGQTSNDIIMANKIPICYIYSPTLLPKPIDWPEHVTVAGPLEMPEGAHLANDEGLSDEIKELLARAKAEGRGVVYIGFG</sequence>
<comment type="caution">
    <text evidence="1">The sequence shown here is derived from an EMBL/GenBank/DDBJ whole genome shotgun (WGS) entry which is preliminary data.</text>
</comment>
<dbReference type="Gene3D" id="3.40.50.2000">
    <property type="entry name" value="Glycogen Phosphorylase B"/>
    <property type="match status" value="2"/>
</dbReference>
<feature type="non-terminal residue" evidence="1">
    <location>
        <position position="98"/>
    </location>
</feature>
<dbReference type="AlphaFoldDB" id="A0AAD5S3L1"/>
<proteinExistence type="predicted"/>
<dbReference type="Proteomes" id="UP001212841">
    <property type="component" value="Unassembled WGS sequence"/>
</dbReference>
<dbReference type="EMBL" id="JADGJD010001472">
    <property type="protein sequence ID" value="KAJ3041669.1"/>
    <property type="molecule type" value="Genomic_DNA"/>
</dbReference>
<dbReference type="PANTHER" id="PTHR48050">
    <property type="entry name" value="STEROL 3-BETA-GLUCOSYLTRANSFERASE"/>
    <property type="match status" value="1"/>
</dbReference>
<evidence type="ECO:0000313" key="1">
    <source>
        <dbReference type="EMBL" id="KAJ3041669.1"/>
    </source>
</evidence>
<reference evidence="1" key="1">
    <citation type="submission" date="2020-05" db="EMBL/GenBank/DDBJ databases">
        <title>Phylogenomic resolution of chytrid fungi.</title>
        <authorList>
            <person name="Stajich J.E."/>
            <person name="Amses K."/>
            <person name="Simmons R."/>
            <person name="Seto K."/>
            <person name="Myers J."/>
            <person name="Bonds A."/>
            <person name="Quandt C.A."/>
            <person name="Barry K."/>
            <person name="Liu P."/>
            <person name="Grigoriev I."/>
            <person name="Longcore J.E."/>
            <person name="James T.Y."/>
        </authorList>
    </citation>
    <scope>NUCLEOTIDE SEQUENCE</scope>
    <source>
        <strain evidence="1">JEL0318</strain>
    </source>
</reference>
<protein>
    <submittedName>
        <fullName evidence="1">Uncharacterized protein</fullName>
    </submittedName>
</protein>
<organism evidence="1 2">
    <name type="scientific">Rhizophlyctis rosea</name>
    <dbReference type="NCBI Taxonomy" id="64517"/>
    <lineage>
        <taxon>Eukaryota</taxon>
        <taxon>Fungi</taxon>
        <taxon>Fungi incertae sedis</taxon>
        <taxon>Chytridiomycota</taxon>
        <taxon>Chytridiomycota incertae sedis</taxon>
        <taxon>Chytridiomycetes</taxon>
        <taxon>Rhizophlyctidales</taxon>
        <taxon>Rhizophlyctidaceae</taxon>
        <taxon>Rhizophlyctis</taxon>
    </lineage>
</organism>
<keyword evidence="2" id="KW-1185">Reference proteome</keyword>
<name>A0AAD5S3L1_9FUNG</name>
<dbReference type="SUPFAM" id="SSF53756">
    <property type="entry name" value="UDP-Glycosyltransferase/glycogen phosphorylase"/>
    <property type="match status" value="1"/>
</dbReference>
<gene>
    <name evidence="1" type="ORF">HK097_002222</name>
</gene>
<dbReference type="InterPro" id="IPR050426">
    <property type="entry name" value="Glycosyltransferase_28"/>
</dbReference>
<accession>A0AAD5S3L1</accession>
<dbReference type="PANTHER" id="PTHR48050:SF13">
    <property type="entry name" value="STEROL 3-BETA-GLUCOSYLTRANSFERASE UGT80A2"/>
    <property type="match status" value="1"/>
</dbReference>
<evidence type="ECO:0000313" key="2">
    <source>
        <dbReference type="Proteomes" id="UP001212841"/>
    </source>
</evidence>